<accession>A0A8E2F937</accession>
<keyword evidence="3" id="KW-1185">Reference proteome</keyword>
<feature type="coiled-coil region" evidence="1">
    <location>
        <begin position="44"/>
        <end position="93"/>
    </location>
</feature>
<evidence type="ECO:0000256" key="1">
    <source>
        <dbReference type="SAM" id="Coils"/>
    </source>
</evidence>
<gene>
    <name evidence="2" type="ORF">AOQ84DRAFT_372705</name>
</gene>
<dbReference type="OrthoDB" id="3558752at2759"/>
<organism evidence="2 3">
    <name type="scientific">Glonium stellatum</name>
    <dbReference type="NCBI Taxonomy" id="574774"/>
    <lineage>
        <taxon>Eukaryota</taxon>
        <taxon>Fungi</taxon>
        <taxon>Dikarya</taxon>
        <taxon>Ascomycota</taxon>
        <taxon>Pezizomycotina</taxon>
        <taxon>Dothideomycetes</taxon>
        <taxon>Pleosporomycetidae</taxon>
        <taxon>Gloniales</taxon>
        <taxon>Gloniaceae</taxon>
        <taxon>Glonium</taxon>
    </lineage>
</organism>
<dbReference type="AlphaFoldDB" id="A0A8E2F937"/>
<evidence type="ECO:0000313" key="3">
    <source>
        <dbReference type="Proteomes" id="UP000250140"/>
    </source>
</evidence>
<protein>
    <recommendedName>
        <fullName evidence="4">NACHT-NTPase and P-loop NTPases N-terminal domain-containing protein</fullName>
    </recommendedName>
</protein>
<sequence>MDPLTALGFASNIIQIVDFTVKIISRGHELYDSADGILKDHAILEDAANNLSKLCVKLERLKKLSALSKYGKLSAADEQLLKLSKKSEEASTEIATALERVKVGGRHRKWQKEIRKQVDTALLVSLRKRVDALTDDVIPRRDDAMSSFMDESGQWLLELLEAIRNKNWQSENKDYLTYLTN</sequence>
<evidence type="ECO:0000313" key="2">
    <source>
        <dbReference type="EMBL" id="OCL12856.1"/>
    </source>
</evidence>
<keyword evidence="1" id="KW-0175">Coiled coil</keyword>
<name>A0A8E2F937_9PEZI</name>
<dbReference type="Proteomes" id="UP000250140">
    <property type="component" value="Unassembled WGS sequence"/>
</dbReference>
<dbReference type="EMBL" id="KV748820">
    <property type="protein sequence ID" value="OCL12856.1"/>
    <property type="molecule type" value="Genomic_DNA"/>
</dbReference>
<reference evidence="2 3" key="1">
    <citation type="journal article" date="2016" name="Nat. Commun.">
        <title>Ectomycorrhizal ecology is imprinted in the genome of the dominant symbiotic fungus Cenococcum geophilum.</title>
        <authorList>
            <consortium name="DOE Joint Genome Institute"/>
            <person name="Peter M."/>
            <person name="Kohler A."/>
            <person name="Ohm R.A."/>
            <person name="Kuo A."/>
            <person name="Krutzmann J."/>
            <person name="Morin E."/>
            <person name="Arend M."/>
            <person name="Barry K.W."/>
            <person name="Binder M."/>
            <person name="Choi C."/>
            <person name="Clum A."/>
            <person name="Copeland A."/>
            <person name="Grisel N."/>
            <person name="Haridas S."/>
            <person name="Kipfer T."/>
            <person name="LaButti K."/>
            <person name="Lindquist E."/>
            <person name="Lipzen A."/>
            <person name="Maire R."/>
            <person name="Meier B."/>
            <person name="Mihaltcheva S."/>
            <person name="Molinier V."/>
            <person name="Murat C."/>
            <person name="Poggeler S."/>
            <person name="Quandt C.A."/>
            <person name="Sperisen C."/>
            <person name="Tritt A."/>
            <person name="Tisserant E."/>
            <person name="Crous P.W."/>
            <person name="Henrissat B."/>
            <person name="Nehls U."/>
            <person name="Egli S."/>
            <person name="Spatafora J.W."/>
            <person name="Grigoriev I.V."/>
            <person name="Martin F.M."/>
        </authorList>
    </citation>
    <scope>NUCLEOTIDE SEQUENCE [LARGE SCALE GENOMIC DNA]</scope>
    <source>
        <strain evidence="2 3">CBS 207.34</strain>
    </source>
</reference>
<proteinExistence type="predicted"/>
<evidence type="ECO:0008006" key="4">
    <source>
        <dbReference type="Google" id="ProtNLM"/>
    </source>
</evidence>